<evidence type="ECO:0000313" key="1">
    <source>
        <dbReference type="EMBL" id="MCW3714568.1"/>
    </source>
</evidence>
<name>A0ABD4UJS2_9BURK</name>
<protein>
    <recommendedName>
        <fullName evidence="3">HNH endonuclease</fullName>
    </recommendedName>
</protein>
<accession>A0ABD4UJS2</accession>
<dbReference type="AlphaFoldDB" id="A0ABD4UJS2"/>
<dbReference type="Proteomes" id="UP000191686">
    <property type="component" value="Unassembled WGS sequence"/>
</dbReference>
<dbReference type="RefSeq" id="WP_218673143.1">
    <property type="nucleotide sequence ID" value="NZ_JYMX02000023.1"/>
</dbReference>
<evidence type="ECO:0008006" key="3">
    <source>
        <dbReference type="Google" id="ProtNLM"/>
    </source>
</evidence>
<sequence length="128" mass="14707">MNPIQQMPLDLRGGHHVGPLFVPVKRRAPLITSGLMAGKRRRARERRATPPWLSPVQRTMIAILYARAETLTRDTGTLHVVDHIVPLDGKLVCGLHVPWNMRVTHWRENAVKAWHTWPDMPFEQIALF</sequence>
<reference evidence="1 2" key="1">
    <citation type="journal article" date="2017" name="Front. Microbiol.">
        <title>Genomics reveals a unique clone of Burkholderia cenocepacia harbouring an actively excising novel genomic island.</title>
        <authorList>
            <person name="Patil P."/>
            <person name="Mali S."/>
            <person name="Midha S."/>
            <person name="Gautam V."/>
            <person name="Dash L."/>
            <person name="Kumar S."/>
            <person name="Shastri J."/>
            <person name="Singhal L."/>
            <person name="Patil P.B."/>
        </authorList>
    </citation>
    <scope>NUCLEOTIDE SEQUENCE [LARGE SCALE GENOMIC DNA]</scope>
    <source>
        <strain evidence="1 2">BC-19</strain>
    </source>
</reference>
<proteinExistence type="predicted"/>
<comment type="caution">
    <text evidence="1">The sequence shown here is derived from an EMBL/GenBank/DDBJ whole genome shotgun (WGS) entry which is preliminary data.</text>
</comment>
<dbReference type="EMBL" id="JYMX02000023">
    <property type="protein sequence ID" value="MCW3714568.1"/>
    <property type="molecule type" value="Genomic_DNA"/>
</dbReference>
<organism evidence="1 2">
    <name type="scientific">Burkholderia cenocepacia</name>
    <dbReference type="NCBI Taxonomy" id="95486"/>
    <lineage>
        <taxon>Bacteria</taxon>
        <taxon>Pseudomonadati</taxon>
        <taxon>Pseudomonadota</taxon>
        <taxon>Betaproteobacteria</taxon>
        <taxon>Burkholderiales</taxon>
        <taxon>Burkholderiaceae</taxon>
        <taxon>Burkholderia</taxon>
        <taxon>Burkholderia cepacia complex</taxon>
    </lineage>
</organism>
<reference evidence="1 2" key="2">
    <citation type="journal article" date="2017" name="Front. Microbiol.">
        <title>Genomics Reveals a Unique Clone of Burkholderia cenocepacia Harboring an Actively Excising Novel Genomic Island.</title>
        <authorList>
            <person name="Patil P.P."/>
            <person name="Mali S."/>
            <person name="Midha S."/>
            <person name="Gautam V."/>
            <person name="Dash L."/>
            <person name="Kumar S."/>
            <person name="Shastri J."/>
            <person name="Singhal L."/>
            <person name="Patil P.B."/>
        </authorList>
    </citation>
    <scope>NUCLEOTIDE SEQUENCE [LARGE SCALE GENOMIC DNA]</scope>
    <source>
        <strain evidence="1 2">BC-19</strain>
    </source>
</reference>
<evidence type="ECO:0000313" key="2">
    <source>
        <dbReference type="Proteomes" id="UP000191686"/>
    </source>
</evidence>
<gene>
    <name evidence="1" type="ORF">UE95_025085</name>
</gene>